<evidence type="ECO:0000256" key="6">
    <source>
        <dbReference type="ARBA" id="ARBA00022786"/>
    </source>
</evidence>
<dbReference type="InterPro" id="IPR045194">
    <property type="entry name" value="MGRN1/RNF157-like"/>
</dbReference>
<dbReference type="InterPro" id="IPR058981">
    <property type="entry name" value="MGRN1/RNF157-like_N"/>
</dbReference>
<name>A0A8X8YWN7_SALSN</name>
<dbReference type="AlphaFoldDB" id="A0A8X8YWN7"/>
<evidence type="ECO:0000259" key="9">
    <source>
        <dbReference type="Pfam" id="PF26192"/>
    </source>
</evidence>
<dbReference type="Gene3D" id="3.30.40.10">
    <property type="entry name" value="Zinc/RING finger domain, C3HC4 (zinc finger)"/>
    <property type="match status" value="1"/>
</dbReference>
<dbReference type="GO" id="GO:0061630">
    <property type="term" value="F:ubiquitin protein ligase activity"/>
    <property type="evidence" value="ECO:0007669"/>
    <property type="project" value="UniProtKB-EC"/>
</dbReference>
<keyword evidence="4" id="KW-0479">Metal-binding</keyword>
<keyword evidence="7" id="KW-0862">Zinc</keyword>
<comment type="catalytic activity">
    <reaction evidence="1">
        <text>S-ubiquitinyl-[E2 ubiquitin-conjugating enzyme]-L-cysteine + [acceptor protein]-L-lysine = [E2 ubiquitin-conjugating enzyme]-L-cysteine + N(6)-ubiquitinyl-[acceptor protein]-L-lysine.</text>
        <dbReference type="EC" id="2.3.2.27"/>
    </reaction>
</comment>
<dbReference type="GO" id="GO:0016567">
    <property type="term" value="P:protein ubiquitination"/>
    <property type="evidence" value="ECO:0007669"/>
    <property type="project" value="TreeGrafter"/>
</dbReference>
<evidence type="ECO:0000313" key="11">
    <source>
        <dbReference type="Proteomes" id="UP000298416"/>
    </source>
</evidence>
<evidence type="ECO:0000313" key="10">
    <source>
        <dbReference type="EMBL" id="KAG6437495.1"/>
    </source>
</evidence>
<keyword evidence="6" id="KW-0833">Ubl conjugation pathway</keyword>
<sequence length="413" mass="45519">MGISFSKRRRHDDQQFHHQQQLIHPPPPPPPLPPPSSSNPPPPFTHPPPTPTPSQQPSPPPSCNPTSYAFAANAPHSPAPYPALLPPYGRPPPPLPPPYNYGYNFSGYYSRPPVNMMGHYNYRPYYAPQISAWGPSAAAPLPQLQQPAPYVDHQSAKKVKNDVNVHKDTIRLQLDDLSSDCHLITFTFDALVDGRITIFYFAKEGENCKFSPVYPEILPVQIPFQKGLGQKFCQPSGTGVDLGFFDTDDLSKPVPGEDIYPLVIVAESYLASAPVDEGSKEEVLNVSPNAQITQAVLQKKEDGSFQVKVIKQILAIDGARYELREIFGISDSDEATISDADSGKECIICLTEDKNTAVLPCRHMVVSSTLTFSFDWAFGDCAKELRIQSNKCPVCRQPIEELLEIKIDEGGAS</sequence>
<accession>A0A8X8YWN7</accession>
<keyword evidence="3" id="KW-0808">Transferase</keyword>
<proteinExistence type="predicted"/>
<dbReference type="EC" id="2.3.2.27" evidence="2"/>
<keyword evidence="5" id="KW-0863">Zinc-finger</keyword>
<dbReference type="PANTHER" id="PTHR22996">
    <property type="entry name" value="MAHOGUNIN"/>
    <property type="match status" value="1"/>
</dbReference>
<keyword evidence="11" id="KW-1185">Reference proteome</keyword>
<evidence type="ECO:0000256" key="2">
    <source>
        <dbReference type="ARBA" id="ARBA00012483"/>
    </source>
</evidence>
<feature type="compositionally biased region" description="Basic residues" evidence="8">
    <location>
        <begin position="1"/>
        <end position="10"/>
    </location>
</feature>
<feature type="domain" description="MGRN1/RNF157-like N-terminal" evidence="9">
    <location>
        <begin position="163"/>
        <end position="323"/>
    </location>
</feature>
<evidence type="ECO:0000256" key="5">
    <source>
        <dbReference type="ARBA" id="ARBA00022771"/>
    </source>
</evidence>
<dbReference type="SUPFAM" id="SSF57850">
    <property type="entry name" value="RING/U-box"/>
    <property type="match status" value="1"/>
</dbReference>
<reference evidence="10" key="1">
    <citation type="submission" date="2018-01" db="EMBL/GenBank/DDBJ databases">
        <authorList>
            <person name="Mao J.F."/>
        </authorList>
    </citation>
    <scope>NUCLEOTIDE SEQUENCE</scope>
    <source>
        <strain evidence="10">Huo1</strain>
        <tissue evidence="10">Leaf</tissue>
    </source>
</reference>
<reference evidence="10" key="2">
    <citation type="submission" date="2020-08" db="EMBL/GenBank/DDBJ databases">
        <title>Plant Genome Project.</title>
        <authorList>
            <person name="Zhang R.-G."/>
        </authorList>
    </citation>
    <scope>NUCLEOTIDE SEQUENCE</scope>
    <source>
        <strain evidence="10">Huo1</strain>
        <tissue evidence="10">Leaf</tissue>
    </source>
</reference>
<dbReference type="GO" id="GO:0008270">
    <property type="term" value="F:zinc ion binding"/>
    <property type="evidence" value="ECO:0007669"/>
    <property type="project" value="UniProtKB-KW"/>
</dbReference>
<evidence type="ECO:0000256" key="3">
    <source>
        <dbReference type="ARBA" id="ARBA00022679"/>
    </source>
</evidence>
<dbReference type="EMBL" id="PNBA02000001">
    <property type="protein sequence ID" value="KAG6437495.1"/>
    <property type="molecule type" value="Genomic_DNA"/>
</dbReference>
<evidence type="ECO:0000256" key="1">
    <source>
        <dbReference type="ARBA" id="ARBA00000900"/>
    </source>
</evidence>
<dbReference type="Proteomes" id="UP000298416">
    <property type="component" value="Unassembled WGS sequence"/>
</dbReference>
<protein>
    <recommendedName>
        <fullName evidence="2">RING-type E3 ubiquitin transferase</fullName>
        <ecNumber evidence="2">2.3.2.27</ecNumber>
    </recommendedName>
</protein>
<feature type="compositionally biased region" description="Pro residues" evidence="8">
    <location>
        <begin position="24"/>
        <end position="63"/>
    </location>
</feature>
<gene>
    <name evidence="10" type="ORF">SASPL_102413</name>
</gene>
<evidence type="ECO:0000256" key="4">
    <source>
        <dbReference type="ARBA" id="ARBA00022723"/>
    </source>
</evidence>
<evidence type="ECO:0000256" key="7">
    <source>
        <dbReference type="ARBA" id="ARBA00022833"/>
    </source>
</evidence>
<comment type="caution">
    <text evidence="10">The sequence shown here is derived from an EMBL/GenBank/DDBJ whole genome shotgun (WGS) entry which is preliminary data.</text>
</comment>
<dbReference type="PANTHER" id="PTHR22996:SF4">
    <property type="entry name" value="E3 UBIQUITIN-PROTEIN LIGASE LUL4-RELATED"/>
    <property type="match status" value="1"/>
</dbReference>
<organism evidence="10">
    <name type="scientific">Salvia splendens</name>
    <name type="common">Scarlet sage</name>
    <dbReference type="NCBI Taxonomy" id="180675"/>
    <lineage>
        <taxon>Eukaryota</taxon>
        <taxon>Viridiplantae</taxon>
        <taxon>Streptophyta</taxon>
        <taxon>Embryophyta</taxon>
        <taxon>Tracheophyta</taxon>
        <taxon>Spermatophyta</taxon>
        <taxon>Magnoliopsida</taxon>
        <taxon>eudicotyledons</taxon>
        <taxon>Gunneridae</taxon>
        <taxon>Pentapetalae</taxon>
        <taxon>asterids</taxon>
        <taxon>lamiids</taxon>
        <taxon>Lamiales</taxon>
        <taxon>Lamiaceae</taxon>
        <taxon>Nepetoideae</taxon>
        <taxon>Mentheae</taxon>
        <taxon>Salviinae</taxon>
        <taxon>Salvia</taxon>
        <taxon>Salvia subgen. Calosphace</taxon>
        <taxon>core Calosphace</taxon>
    </lineage>
</organism>
<dbReference type="Pfam" id="PF26192">
    <property type="entry name" value="RNF157-like_N"/>
    <property type="match status" value="1"/>
</dbReference>
<dbReference type="InterPro" id="IPR013083">
    <property type="entry name" value="Znf_RING/FYVE/PHD"/>
</dbReference>
<evidence type="ECO:0000256" key="8">
    <source>
        <dbReference type="SAM" id="MobiDB-lite"/>
    </source>
</evidence>
<feature type="region of interest" description="Disordered" evidence="8">
    <location>
        <begin position="1"/>
        <end position="71"/>
    </location>
</feature>